<reference evidence="5" key="1">
    <citation type="submission" date="2017-02" db="UniProtKB">
        <authorList>
            <consortium name="WormBaseParasite"/>
        </authorList>
    </citation>
    <scope>IDENTIFICATION</scope>
</reference>
<dbReference type="OrthoDB" id="3509362at2759"/>
<protein>
    <submittedName>
        <fullName evidence="5">PKS_ER domain-containing protein</fullName>
    </submittedName>
</protein>
<evidence type="ECO:0000313" key="4">
    <source>
        <dbReference type="Proteomes" id="UP000274756"/>
    </source>
</evidence>
<dbReference type="EMBL" id="UYYG01001160">
    <property type="protein sequence ID" value="VDN57434.1"/>
    <property type="molecule type" value="Genomic_DNA"/>
</dbReference>
<dbReference type="Gene3D" id="3.40.50.720">
    <property type="entry name" value="NAD(P)-binding Rossmann-like Domain"/>
    <property type="match status" value="1"/>
</dbReference>
<dbReference type="SUPFAM" id="SSF50129">
    <property type="entry name" value="GroES-like"/>
    <property type="match status" value="1"/>
</dbReference>
<dbReference type="PANTHER" id="PTHR43677">
    <property type="entry name" value="SHORT-CHAIN DEHYDROGENASE/REDUCTASE"/>
    <property type="match status" value="1"/>
</dbReference>
<dbReference type="Pfam" id="PF00107">
    <property type="entry name" value="ADH_zinc_N"/>
    <property type="match status" value="1"/>
</dbReference>
<dbReference type="CDD" id="cd08241">
    <property type="entry name" value="QOR1"/>
    <property type="match status" value="1"/>
</dbReference>
<reference evidence="2 4" key="2">
    <citation type="submission" date="2018-11" db="EMBL/GenBank/DDBJ databases">
        <authorList>
            <consortium name="Pathogen Informatics"/>
        </authorList>
    </citation>
    <scope>NUCLEOTIDE SEQUENCE [LARGE SCALE GENOMIC DNA]</scope>
</reference>
<dbReference type="PANTHER" id="PTHR43677:SF4">
    <property type="entry name" value="QUINONE OXIDOREDUCTASE-LIKE PROTEIN 2"/>
    <property type="match status" value="1"/>
</dbReference>
<dbReference type="AlphaFoldDB" id="A0A0N4U890"/>
<dbReference type="PROSITE" id="PS00379">
    <property type="entry name" value="CDP_ALCOHOL_P_TRANSF"/>
    <property type="match status" value="1"/>
</dbReference>
<gene>
    <name evidence="2" type="ORF">DME_LOCUS7407</name>
</gene>
<dbReference type="InterPro" id="IPR036291">
    <property type="entry name" value="NAD(P)-bd_dom_sf"/>
</dbReference>
<dbReference type="WBParaSite" id="DME_0000324801-mRNA-1">
    <property type="protein sequence ID" value="DME_0000324801-mRNA-1"/>
    <property type="gene ID" value="DME_0000324801"/>
</dbReference>
<dbReference type="InterPro" id="IPR011032">
    <property type="entry name" value="GroES-like_sf"/>
</dbReference>
<sequence>MFSRFIVSSANCFRRLERNLQRGYRAALLSKFNEPLVITDKKEMSAHDGEMIVRMEAAALNYSDIEMIKGNYYLKPTLPFVPGFEGAGTIKEVGKGVEEFKEGDRVVIIKTTDRGAFAEECCVKENDLVFHIPYSMDCESAAAIAVSYGSAYTALQKMAFERQGSSLLVLSSKGTTGFAAVDLAQNIFKAKVFAASDSEEKLGKLRETGVISLFNYTDGQLARNVKKMTMGQGVDLIIDTVGGSVFEQSLNCLRTGGHIVSLGFSSGVIPSLNLLDLHRLQASVSGMWLGGCHRKEIKAIVDSLIGFFEEGFLNVRIGKRYSLDQINDCIKEIVEDKVFGKVIVTML</sequence>
<dbReference type="Proteomes" id="UP000038040">
    <property type="component" value="Unplaced"/>
</dbReference>
<evidence type="ECO:0000313" key="2">
    <source>
        <dbReference type="EMBL" id="VDN57434.1"/>
    </source>
</evidence>
<dbReference type="Proteomes" id="UP000274756">
    <property type="component" value="Unassembled WGS sequence"/>
</dbReference>
<dbReference type="SMART" id="SM00829">
    <property type="entry name" value="PKS_ER"/>
    <property type="match status" value="1"/>
</dbReference>
<feature type="domain" description="Enoyl reductase (ER)" evidence="1">
    <location>
        <begin position="31"/>
        <end position="344"/>
    </location>
</feature>
<dbReference type="Pfam" id="PF08240">
    <property type="entry name" value="ADH_N"/>
    <property type="match status" value="1"/>
</dbReference>
<keyword evidence="4" id="KW-1185">Reference proteome</keyword>
<dbReference type="Gene3D" id="3.90.180.10">
    <property type="entry name" value="Medium-chain alcohol dehydrogenases, catalytic domain"/>
    <property type="match status" value="1"/>
</dbReference>
<evidence type="ECO:0000259" key="1">
    <source>
        <dbReference type="SMART" id="SM00829"/>
    </source>
</evidence>
<dbReference type="InterPro" id="IPR048254">
    <property type="entry name" value="CDP_ALCOHOL_P_TRANSF_CS"/>
</dbReference>
<evidence type="ECO:0000313" key="5">
    <source>
        <dbReference type="WBParaSite" id="DME_0000324801-mRNA-1"/>
    </source>
</evidence>
<evidence type="ECO:0000313" key="3">
    <source>
        <dbReference type="Proteomes" id="UP000038040"/>
    </source>
</evidence>
<dbReference type="GO" id="GO:0016491">
    <property type="term" value="F:oxidoreductase activity"/>
    <property type="evidence" value="ECO:0007669"/>
    <property type="project" value="InterPro"/>
</dbReference>
<accession>A0A0N4U890</accession>
<dbReference type="STRING" id="318479.A0A0N4U890"/>
<dbReference type="InterPro" id="IPR013149">
    <property type="entry name" value="ADH-like_C"/>
</dbReference>
<dbReference type="InterPro" id="IPR013154">
    <property type="entry name" value="ADH-like_N"/>
</dbReference>
<proteinExistence type="predicted"/>
<organism evidence="3 5">
    <name type="scientific">Dracunculus medinensis</name>
    <name type="common">Guinea worm</name>
    <dbReference type="NCBI Taxonomy" id="318479"/>
    <lineage>
        <taxon>Eukaryota</taxon>
        <taxon>Metazoa</taxon>
        <taxon>Ecdysozoa</taxon>
        <taxon>Nematoda</taxon>
        <taxon>Chromadorea</taxon>
        <taxon>Rhabditida</taxon>
        <taxon>Spirurina</taxon>
        <taxon>Dracunculoidea</taxon>
        <taxon>Dracunculidae</taxon>
        <taxon>Dracunculus</taxon>
    </lineage>
</organism>
<dbReference type="SUPFAM" id="SSF51735">
    <property type="entry name" value="NAD(P)-binding Rossmann-fold domains"/>
    <property type="match status" value="1"/>
</dbReference>
<name>A0A0N4U890_DRAME</name>
<dbReference type="InterPro" id="IPR051397">
    <property type="entry name" value="Zn-ADH-like_protein"/>
</dbReference>
<dbReference type="InterPro" id="IPR020843">
    <property type="entry name" value="ER"/>
</dbReference>
<dbReference type="GO" id="GO:0005739">
    <property type="term" value="C:mitochondrion"/>
    <property type="evidence" value="ECO:0007669"/>
    <property type="project" value="TreeGrafter"/>
</dbReference>